<proteinExistence type="predicted"/>
<evidence type="ECO:0000256" key="1">
    <source>
        <dbReference type="ARBA" id="ARBA00004141"/>
    </source>
</evidence>
<keyword evidence="4 5" id="KW-0472">Membrane</keyword>
<evidence type="ECO:0008006" key="8">
    <source>
        <dbReference type="Google" id="ProtNLM"/>
    </source>
</evidence>
<evidence type="ECO:0000256" key="3">
    <source>
        <dbReference type="ARBA" id="ARBA00022989"/>
    </source>
</evidence>
<dbReference type="STRING" id="62062.ENSHHUP00000030597"/>
<dbReference type="PANTHER" id="PTHR12011:SF433">
    <property type="entry name" value="ADHESION G PROTEIN-COUPLED RECEPTOR E1-LIKE-RELATED"/>
    <property type="match status" value="1"/>
</dbReference>
<organism evidence="6 7">
    <name type="scientific">Hucho hucho</name>
    <name type="common">huchen</name>
    <dbReference type="NCBI Taxonomy" id="62062"/>
    <lineage>
        <taxon>Eukaryota</taxon>
        <taxon>Metazoa</taxon>
        <taxon>Chordata</taxon>
        <taxon>Craniata</taxon>
        <taxon>Vertebrata</taxon>
        <taxon>Euteleostomi</taxon>
        <taxon>Actinopterygii</taxon>
        <taxon>Neopterygii</taxon>
        <taxon>Teleostei</taxon>
        <taxon>Protacanthopterygii</taxon>
        <taxon>Salmoniformes</taxon>
        <taxon>Salmonidae</taxon>
        <taxon>Salmoninae</taxon>
        <taxon>Hucho</taxon>
    </lineage>
</organism>
<evidence type="ECO:0000256" key="5">
    <source>
        <dbReference type="SAM" id="Phobius"/>
    </source>
</evidence>
<evidence type="ECO:0000313" key="7">
    <source>
        <dbReference type="Proteomes" id="UP000314982"/>
    </source>
</evidence>
<dbReference type="GO" id="GO:0005886">
    <property type="term" value="C:plasma membrane"/>
    <property type="evidence" value="ECO:0007669"/>
    <property type="project" value="TreeGrafter"/>
</dbReference>
<dbReference type="Gene3D" id="1.20.1070.10">
    <property type="entry name" value="Rhodopsin 7-helix transmembrane proteins"/>
    <property type="match status" value="1"/>
</dbReference>
<dbReference type="GO" id="GO:0004930">
    <property type="term" value="F:G protein-coupled receptor activity"/>
    <property type="evidence" value="ECO:0007669"/>
    <property type="project" value="InterPro"/>
</dbReference>
<sequence>MLLEGVQLYLMVVLVFNTTIRPLYLYAVGYGLPLAVVIISAITYPDGYGTTQQ</sequence>
<dbReference type="GO" id="GO:0007189">
    <property type="term" value="P:adenylate cyclase-activating G protein-coupled receptor signaling pathway"/>
    <property type="evidence" value="ECO:0007669"/>
    <property type="project" value="TreeGrafter"/>
</dbReference>
<reference evidence="6" key="3">
    <citation type="submission" date="2025-09" db="UniProtKB">
        <authorList>
            <consortium name="Ensembl"/>
        </authorList>
    </citation>
    <scope>IDENTIFICATION</scope>
</reference>
<name>A0A4W5LX40_9TELE</name>
<keyword evidence="7" id="KW-1185">Reference proteome</keyword>
<reference evidence="6" key="2">
    <citation type="submission" date="2025-08" db="UniProtKB">
        <authorList>
            <consortium name="Ensembl"/>
        </authorList>
    </citation>
    <scope>IDENTIFICATION</scope>
</reference>
<dbReference type="Pfam" id="PF00002">
    <property type="entry name" value="7tm_2"/>
    <property type="match status" value="1"/>
</dbReference>
<feature type="transmembrane region" description="Helical" evidence="5">
    <location>
        <begin position="23"/>
        <end position="44"/>
    </location>
</feature>
<reference evidence="7" key="1">
    <citation type="submission" date="2018-06" db="EMBL/GenBank/DDBJ databases">
        <title>Genome assembly of Danube salmon.</title>
        <authorList>
            <person name="Macqueen D.J."/>
            <person name="Gundappa M.K."/>
        </authorList>
    </citation>
    <scope>NUCLEOTIDE SEQUENCE [LARGE SCALE GENOMIC DNA]</scope>
</reference>
<evidence type="ECO:0000256" key="4">
    <source>
        <dbReference type="ARBA" id="ARBA00023136"/>
    </source>
</evidence>
<protein>
    <recommendedName>
        <fullName evidence="8">G-protein coupled receptors family 2 profile 2 domain-containing protein</fullName>
    </recommendedName>
</protein>
<dbReference type="Proteomes" id="UP000314982">
    <property type="component" value="Unassembled WGS sequence"/>
</dbReference>
<keyword evidence="3 5" id="KW-1133">Transmembrane helix</keyword>
<comment type="subcellular location">
    <subcellularLocation>
        <location evidence="1">Membrane</location>
        <topology evidence="1">Multi-pass membrane protein</topology>
    </subcellularLocation>
</comment>
<dbReference type="InterPro" id="IPR000832">
    <property type="entry name" value="GPCR_2_secretin-like"/>
</dbReference>
<evidence type="ECO:0000256" key="2">
    <source>
        <dbReference type="ARBA" id="ARBA00022692"/>
    </source>
</evidence>
<dbReference type="AlphaFoldDB" id="A0A4W5LX40"/>
<evidence type="ECO:0000313" key="6">
    <source>
        <dbReference type="Ensembl" id="ENSHHUP00000030597.1"/>
    </source>
</evidence>
<accession>A0A4W5LX40</accession>
<keyword evidence="2 5" id="KW-0812">Transmembrane</keyword>
<dbReference type="PANTHER" id="PTHR12011">
    <property type="entry name" value="ADHESION G-PROTEIN COUPLED RECEPTOR"/>
    <property type="match status" value="1"/>
</dbReference>
<dbReference type="Ensembl" id="ENSHHUT00000031870.1">
    <property type="protein sequence ID" value="ENSHHUP00000030597.1"/>
    <property type="gene ID" value="ENSHHUG00000019490.1"/>
</dbReference>